<feature type="domain" description="NF-kappa-B essential modulator NEMO N-terminal" evidence="3">
    <location>
        <begin position="63"/>
        <end position="124"/>
    </location>
</feature>
<evidence type="ECO:0000256" key="2">
    <source>
        <dbReference type="SAM" id="Coils"/>
    </source>
</evidence>
<dbReference type="PANTHER" id="PTHR31553:SF1">
    <property type="entry name" value="NF-KAPPA-B ESSENTIAL MODULATOR"/>
    <property type="match status" value="1"/>
</dbReference>
<keyword evidence="6" id="KW-1185">Reference proteome</keyword>
<dbReference type="InterPro" id="IPR051301">
    <property type="entry name" value="Optineurin/NFkB_EssMod"/>
</dbReference>
<protein>
    <recommendedName>
        <fullName evidence="7">NF-kappa-B essential modulator NEMO CC2-LZ domain-containing protein</fullName>
    </recommendedName>
</protein>
<dbReference type="InterPro" id="IPR032419">
    <property type="entry name" value="CC2-LZ_dom"/>
</dbReference>
<proteinExistence type="predicted"/>
<evidence type="ECO:0000259" key="3">
    <source>
        <dbReference type="Pfam" id="PF11577"/>
    </source>
</evidence>
<evidence type="ECO:0000313" key="5">
    <source>
        <dbReference type="EMBL" id="CAK8691396.1"/>
    </source>
</evidence>
<dbReference type="Gene3D" id="1.20.5.390">
    <property type="entry name" value="L1 transposable element, trimerization domain"/>
    <property type="match status" value="1"/>
</dbReference>
<organism evidence="5 6">
    <name type="scientific">Clavelina lepadiformis</name>
    <name type="common">Light-bulb sea squirt</name>
    <name type="synonym">Ascidia lepadiformis</name>
    <dbReference type="NCBI Taxonomy" id="159417"/>
    <lineage>
        <taxon>Eukaryota</taxon>
        <taxon>Metazoa</taxon>
        <taxon>Chordata</taxon>
        <taxon>Tunicata</taxon>
        <taxon>Ascidiacea</taxon>
        <taxon>Aplousobranchia</taxon>
        <taxon>Clavelinidae</taxon>
        <taxon>Clavelina</taxon>
    </lineage>
</organism>
<reference evidence="5 6" key="1">
    <citation type="submission" date="2024-02" db="EMBL/GenBank/DDBJ databases">
        <authorList>
            <person name="Daric V."/>
            <person name="Darras S."/>
        </authorList>
    </citation>
    <scope>NUCLEOTIDE SEQUENCE [LARGE SCALE GENOMIC DNA]</scope>
</reference>
<dbReference type="EMBL" id="CAWYQH010000119">
    <property type="protein sequence ID" value="CAK8691396.1"/>
    <property type="molecule type" value="Genomic_DNA"/>
</dbReference>
<evidence type="ECO:0008006" key="7">
    <source>
        <dbReference type="Google" id="ProtNLM"/>
    </source>
</evidence>
<dbReference type="InterPro" id="IPR021063">
    <property type="entry name" value="NEMO_N"/>
</dbReference>
<dbReference type="Gene3D" id="1.20.5.990">
    <property type="entry name" value="Nemo cc2-lz domain - 1d5 darpin complex"/>
    <property type="match status" value="1"/>
</dbReference>
<evidence type="ECO:0000256" key="1">
    <source>
        <dbReference type="ARBA" id="ARBA00023054"/>
    </source>
</evidence>
<comment type="caution">
    <text evidence="5">The sequence shown here is derived from an EMBL/GenBank/DDBJ whole genome shotgun (WGS) entry which is preliminary data.</text>
</comment>
<dbReference type="Proteomes" id="UP001642483">
    <property type="component" value="Unassembled WGS sequence"/>
</dbReference>
<name>A0ABP0GKL8_CLALP</name>
<evidence type="ECO:0000259" key="4">
    <source>
        <dbReference type="Pfam" id="PF16516"/>
    </source>
</evidence>
<sequence>MNMMGNQTTMQSRTTLSVGVVHSPPTDNFPSTDDYQSNATSYSQERNGVMLPYQSNSTILVDHMLQQVHNFVTDNYELRESIKTNNQILHKKCLDLQKWNEKSKEEAQKIKQNYDKARSVVMNLRDDNAMLRAENLRLEVSVMSLQGSKEDTTSENTVADSDKSEVAAGSVIQEKYIQTVENLERQLKEALSSQKQFEEEAKRLKVANNQLQQNLFSKQTVLGDLERMKQKNIDLEKYNESIKREIQVHQERFQTSERENKEVKAQLVQLVNEGKIYDLEAKKYREKVESLETECKSLREQSDQSEDTWKRKLKEQEKFLDVKAKDASELQRQVQEKSNSIDELFHEYEKLRHENERLVAQHAQTPELDNYLARLISAEESIRKKDRDLKECEERLQKANRQKDQIKKLEEDVTFFQAQADVFRQDFLQERGDREKLHAQNEKLRKDLEQYHFNEQYNRQGPMRR</sequence>
<keyword evidence="1 2" id="KW-0175">Coiled coil</keyword>
<dbReference type="Pfam" id="PF16516">
    <property type="entry name" value="CC2-LZ"/>
    <property type="match status" value="1"/>
</dbReference>
<evidence type="ECO:0000313" key="6">
    <source>
        <dbReference type="Proteomes" id="UP001642483"/>
    </source>
</evidence>
<feature type="coiled-coil region" evidence="2">
    <location>
        <begin position="173"/>
        <end position="454"/>
    </location>
</feature>
<dbReference type="PANTHER" id="PTHR31553">
    <property type="entry name" value="NF-KAPPA-B ESSENTIAL MODULATOR"/>
    <property type="match status" value="1"/>
</dbReference>
<gene>
    <name evidence="5" type="ORF">CVLEPA_LOCUS23957</name>
</gene>
<feature type="domain" description="NF-kappa-B essential modulator NEMO CC2-LZ" evidence="4">
    <location>
        <begin position="360"/>
        <end position="451"/>
    </location>
</feature>
<dbReference type="Pfam" id="PF11577">
    <property type="entry name" value="NEMO"/>
    <property type="match status" value="1"/>
</dbReference>
<accession>A0ABP0GKL8</accession>
<feature type="coiled-coil region" evidence="2">
    <location>
        <begin position="100"/>
        <end position="134"/>
    </location>
</feature>